<dbReference type="Gene3D" id="3.30.1460.50">
    <property type="match status" value="1"/>
</dbReference>
<dbReference type="InterPro" id="IPR007135">
    <property type="entry name" value="Atg3/Atg10"/>
</dbReference>
<dbReference type="VEuPathDB" id="FungiDB:AMAG_07898"/>
<dbReference type="GO" id="GO:0005829">
    <property type="term" value="C:cytosol"/>
    <property type="evidence" value="ECO:0007669"/>
    <property type="project" value="TreeGrafter"/>
</dbReference>
<dbReference type="OrthoDB" id="4089664at2759"/>
<proteinExistence type="inferred from homology"/>
<dbReference type="STRING" id="578462.A0A0L0SJW8"/>
<dbReference type="EMBL" id="GG745340">
    <property type="protein sequence ID" value="KNE62710.1"/>
    <property type="molecule type" value="Genomic_DNA"/>
</dbReference>
<evidence type="ECO:0000256" key="4">
    <source>
        <dbReference type="ARBA" id="ARBA00022786"/>
    </source>
</evidence>
<keyword evidence="5" id="KW-0072">Autophagy</keyword>
<keyword evidence="3" id="KW-0808">Transferase</keyword>
<reference evidence="7 8" key="1">
    <citation type="submission" date="2009-11" db="EMBL/GenBank/DDBJ databases">
        <title>Annotation of Allomyces macrogynus ATCC 38327.</title>
        <authorList>
            <consortium name="The Broad Institute Genome Sequencing Platform"/>
            <person name="Russ C."/>
            <person name="Cuomo C."/>
            <person name="Burger G."/>
            <person name="Gray M.W."/>
            <person name="Holland P.W.H."/>
            <person name="King N."/>
            <person name="Lang F.B.F."/>
            <person name="Roger A.J."/>
            <person name="Ruiz-Trillo I."/>
            <person name="Young S.K."/>
            <person name="Zeng Q."/>
            <person name="Gargeya S."/>
            <person name="Fitzgerald M."/>
            <person name="Haas B."/>
            <person name="Abouelleil A."/>
            <person name="Alvarado L."/>
            <person name="Arachchi H.M."/>
            <person name="Berlin A."/>
            <person name="Chapman S.B."/>
            <person name="Gearin G."/>
            <person name="Goldberg J."/>
            <person name="Griggs A."/>
            <person name="Gujja S."/>
            <person name="Hansen M."/>
            <person name="Heiman D."/>
            <person name="Howarth C."/>
            <person name="Larimer J."/>
            <person name="Lui A."/>
            <person name="MacDonald P.J.P."/>
            <person name="McCowen C."/>
            <person name="Montmayeur A."/>
            <person name="Murphy C."/>
            <person name="Neiman D."/>
            <person name="Pearson M."/>
            <person name="Priest M."/>
            <person name="Roberts A."/>
            <person name="Saif S."/>
            <person name="Shea T."/>
            <person name="Sisk P."/>
            <person name="Stolte C."/>
            <person name="Sykes S."/>
            <person name="Wortman J."/>
            <person name="Nusbaum C."/>
            <person name="Birren B."/>
        </authorList>
    </citation>
    <scope>NUCLEOTIDE SEQUENCE [LARGE SCALE GENOMIC DNA]</scope>
    <source>
        <strain evidence="7 8">ATCC 38327</strain>
    </source>
</reference>
<evidence type="ECO:0000256" key="1">
    <source>
        <dbReference type="ARBA" id="ARBA00005696"/>
    </source>
</evidence>
<accession>A0A0L0SJW8</accession>
<evidence type="ECO:0000313" key="7">
    <source>
        <dbReference type="EMBL" id="KNE62710.1"/>
    </source>
</evidence>
<keyword evidence="4" id="KW-0833">Ubl conjugation pathway</keyword>
<comment type="similarity">
    <text evidence="1">Belongs to the ATG10 family.</text>
</comment>
<dbReference type="eggNOG" id="KOG4741">
    <property type="taxonomic scope" value="Eukaryota"/>
</dbReference>
<dbReference type="GO" id="GO:0000422">
    <property type="term" value="P:autophagy of mitochondrion"/>
    <property type="evidence" value="ECO:0007669"/>
    <property type="project" value="TreeGrafter"/>
</dbReference>
<protein>
    <recommendedName>
        <fullName evidence="2">Ubiquitin-like-conjugating enzyme ATG10</fullName>
    </recommendedName>
    <alternativeName>
        <fullName evidence="6">Autophagy-related protein 10</fullName>
    </alternativeName>
</protein>
<keyword evidence="8" id="KW-1185">Reference proteome</keyword>
<evidence type="ECO:0000256" key="3">
    <source>
        <dbReference type="ARBA" id="ARBA00022679"/>
    </source>
</evidence>
<dbReference type="GO" id="GO:0000045">
    <property type="term" value="P:autophagosome assembly"/>
    <property type="evidence" value="ECO:0007669"/>
    <property type="project" value="TreeGrafter"/>
</dbReference>
<evidence type="ECO:0000256" key="5">
    <source>
        <dbReference type="ARBA" id="ARBA00023006"/>
    </source>
</evidence>
<dbReference type="PANTHER" id="PTHR14957:SF1">
    <property type="entry name" value="UBIQUITIN-LIKE-CONJUGATING ENZYME ATG10"/>
    <property type="match status" value="1"/>
</dbReference>
<evidence type="ECO:0000313" key="8">
    <source>
        <dbReference type="Proteomes" id="UP000054350"/>
    </source>
</evidence>
<dbReference type="PANTHER" id="PTHR14957">
    <property type="entry name" value="UBIQUITIN-LIKE-CONJUGATING ENZYME ATG10"/>
    <property type="match status" value="1"/>
</dbReference>
<reference evidence="8" key="2">
    <citation type="submission" date="2009-11" db="EMBL/GenBank/DDBJ databases">
        <title>The Genome Sequence of Allomyces macrogynus strain ATCC 38327.</title>
        <authorList>
            <consortium name="The Broad Institute Genome Sequencing Platform"/>
            <person name="Russ C."/>
            <person name="Cuomo C."/>
            <person name="Shea T."/>
            <person name="Young S.K."/>
            <person name="Zeng Q."/>
            <person name="Koehrsen M."/>
            <person name="Haas B."/>
            <person name="Borodovsky M."/>
            <person name="Guigo R."/>
            <person name="Alvarado L."/>
            <person name="Berlin A."/>
            <person name="Borenstein D."/>
            <person name="Chen Z."/>
            <person name="Engels R."/>
            <person name="Freedman E."/>
            <person name="Gellesch M."/>
            <person name="Goldberg J."/>
            <person name="Griggs A."/>
            <person name="Gujja S."/>
            <person name="Heiman D."/>
            <person name="Hepburn T."/>
            <person name="Howarth C."/>
            <person name="Jen D."/>
            <person name="Larson L."/>
            <person name="Lewis B."/>
            <person name="Mehta T."/>
            <person name="Park D."/>
            <person name="Pearson M."/>
            <person name="Roberts A."/>
            <person name="Saif S."/>
            <person name="Shenoy N."/>
            <person name="Sisk P."/>
            <person name="Stolte C."/>
            <person name="Sykes S."/>
            <person name="Walk T."/>
            <person name="White J."/>
            <person name="Yandava C."/>
            <person name="Burger G."/>
            <person name="Gray M.W."/>
            <person name="Holland P.W.H."/>
            <person name="King N."/>
            <person name="Lang F.B.F."/>
            <person name="Roger A.J."/>
            <person name="Ruiz-Trillo I."/>
            <person name="Lander E."/>
            <person name="Nusbaum C."/>
        </authorList>
    </citation>
    <scope>NUCLEOTIDE SEQUENCE [LARGE SCALE GENOMIC DNA]</scope>
    <source>
        <strain evidence="8">ATCC 38327</strain>
    </source>
</reference>
<name>A0A0L0SJW8_ALLM3</name>
<dbReference type="AlphaFoldDB" id="A0A0L0SJW8"/>
<sequence>MTSTVITAAEYAAAARRVAELTRDADGAAGGTAWTLHDADATRPDRVYLTARRISPAPAANVGAGLECVDDDLTFQADEVDVSDNEPARPASSWLQWEIHVVYHATYACPALYFRGSALDGRVLDEVAAVQALEYMRAASHLAAPVSTAMGPFASAVAAGPHPALGTPFLYLHPCQTHDLLAPILGPPGFTARVLLAWLSTVGAVFGGLVSTAQWTAVKG</sequence>
<evidence type="ECO:0000256" key="6">
    <source>
        <dbReference type="ARBA" id="ARBA00029833"/>
    </source>
</evidence>
<organism evidence="7 8">
    <name type="scientific">Allomyces macrogynus (strain ATCC 38327)</name>
    <name type="common">Allomyces javanicus var. macrogynus</name>
    <dbReference type="NCBI Taxonomy" id="578462"/>
    <lineage>
        <taxon>Eukaryota</taxon>
        <taxon>Fungi</taxon>
        <taxon>Fungi incertae sedis</taxon>
        <taxon>Blastocladiomycota</taxon>
        <taxon>Blastocladiomycetes</taxon>
        <taxon>Blastocladiales</taxon>
        <taxon>Blastocladiaceae</taxon>
        <taxon>Allomyces</taxon>
    </lineage>
</organism>
<dbReference type="Proteomes" id="UP000054350">
    <property type="component" value="Unassembled WGS sequence"/>
</dbReference>
<evidence type="ECO:0000256" key="2">
    <source>
        <dbReference type="ARBA" id="ARBA00021099"/>
    </source>
</evidence>
<gene>
    <name evidence="7" type="ORF">AMAG_07898</name>
</gene>
<dbReference type="Pfam" id="PF03987">
    <property type="entry name" value="Autophagy_act_C"/>
    <property type="match status" value="1"/>
</dbReference>
<dbReference type="GO" id="GO:0032446">
    <property type="term" value="P:protein modification by small protein conjugation"/>
    <property type="evidence" value="ECO:0007669"/>
    <property type="project" value="TreeGrafter"/>
</dbReference>
<dbReference type="GO" id="GO:0061651">
    <property type="term" value="F:Atg12 conjugating enzyme activity"/>
    <property type="evidence" value="ECO:0007669"/>
    <property type="project" value="TreeGrafter"/>
</dbReference>